<keyword evidence="5 8" id="KW-0812">Transmembrane</keyword>
<evidence type="ECO:0000313" key="11">
    <source>
        <dbReference type="EMBL" id="MFC5952582.1"/>
    </source>
</evidence>
<feature type="transmembrane region" description="Helical" evidence="8">
    <location>
        <begin position="94"/>
        <end position="114"/>
    </location>
</feature>
<dbReference type="EMBL" id="JBHSQK010000110">
    <property type="protein sequence ID" value="MFC5952582.1"/>
    <property type="molecule type" value="Genomic_DNA"/>
</dbReference>
<evidence type="ECO:0000256" key="2">
    <source>
        <dbReference type="ARBA" id="ARBA00022448"/>
    </source>
</evidence>
<keyword evidence="2 8" id="KW-0813">Transport</keyword>
<reference evidence="12" key="1">
    <citation type="journal article" date="2019" name="Int. J. Syst. Evol. Microbiol.">
        <title>The Global Catalogue of Microorganisms (GCM) 10K type strain sequencing project: providing services to taxonomists for standard genome sequencing and annotation.</title>
        <authorList>
            <consortium name="The Broad Institute Genomics Platform"/>
            <consortium name="The Broad Institute Genome Sequencing Center for Infectious Disease"/>
            <person name="Wu L."/>
            <person name="Ma J."/>
        </authorList>
    </citation>
    <scope>NUCLEOTIDE SEQUENCE [LARGE SCALE GENOMIC DNA]</scope>
    <source>
        <strain evidence="12">CGMCC 4.7397</strain>
    </source>
</reference>
<protein>
    <submittedName>
        <fullName evidence="11">ABC transporter permease</fullName>
    </submittedName>
</protein>
<dbReference type="InterPro" id="IPR035906">
    <property type="entry name" value="MetI-like_sf"/>
</dbReference>
<evidence type="ECO:0000259" key="10">
    <source>
        <dbReference type="PROSITE" id="PS50928"/>
    </source>
</evidence>
<dbReference type="PANTHER" id="PTHR43357:SF4">
    <property type="entry name" value="INNER MEMBRANE ABC TRANSPORTER PERMEASE PROTEIN YDCV"/>
    <property type="match status" value="1"/>
</dbReference>
<evidence type="ECO:0000256" key="7">
    <source>
        <dbReference type="ARBA" id="ARBA00023136"/>
    </source>
</evidence>
<dbReference type="PROSITE" id="PS50928">
    <property type="entry name" value="ABC_TM1"/>
    <property type="match status" value="2"/>
</dbReference>
<evidence type="ECO:0000256" key="6">
    <source>
        <dbReference type="ARBA" id="ARBA00022989"/>
    </source>
</evidence>
<evidence type="ECO:0000256" key="4">
    <source>
        <dbReference type="ARBA" id="ARBA00022519"/>
    </source>
</evidence>
<feature type="transmembrane region" description="Helical" evidence="8">
    <location>
        <begin position="222"/>
        <end position="243"/>
    </location>
</feature>
<dbReference type="Pfam" id="PF00528">
    <property type="entry name" value="BPD_transp_1"/>
    <property type="match status" value="2"/>
</dbReference>
<feature type="transmembrane region" description="Helical" evidence="8">
    <location>
        <begin position="561"/>
        <end position="578"/>
    </location>
</feature>
<feature type="transmembrane region" description="Helical" evidence="8">
    <location>
        <begin position="392"/>
        <end position="414"/>
    </location>
</feature>
<evidence type="ECO:0000313" key="12">
    <source>
        <dbReference type="Proteomes" id="UP001596119"/>
    </source>
</evidence>
<comment type="similarity">
    <text evidence="8">Belongs to the binding-protein-dependent transport system permease family.</text>
</comment>
<keyword evidence="12" id="KW-1185">Reference proteome</keyword>
<evidence type="ECO:0000256" key="8">
    <source>
        <dbReference type="RuleBase" id="RU363032"/>
    </source>
</evidence>
<evidence type="ECO:0000256" key="5">
    <source>
        <dbReference type="ARBA" id="ARBA00022692"/>
    </source>
</evidence>
<dbReference type="CDD" id="cd06261">
    <property type="entry name" value="TM_PBP2"/>
    <property type="match status" value="2"/>
</dbReference>
<dbReference type="Proteomes" id="UP001596119">
    <property type="component" value="Unassembled WGS sequence"/>
</dbReference>
<evidence type="ECO:0000256" key="9">
    <source>
        <dbReference type="SAM" id="MobiDB-lite"/>
    </source>
</evidence>
<feature type="domain" description="ABC transmembrane type-1" evidence="10">
    <location>
        <begin position="388"/>
        <end position="579"/>
    </location>
</feature>
<feature type="domain" description="ABC transmembrane type-1" evidence="10">
    <location>
        <begin position="90"/>
        <end position="297"/>
    </location>
</feature>
<dbReference type="RefSeq" id="WP_379571602.1">
    <property type="nucleotide sequence ID" value="NZ_JBHSQK010000110.1"/>
</dbReference>
<comment type="subcellular location">
    <subcellularLocation>
        <location evidence="1">Cell inner membrane</location>
        <topology evidence="1">Multi-pass membrane protein</topology>
    </subcellularLocation>
    <subcellularLocation>
        <location evidence="8">Cell membrane</location>
        <topology evidence="8">Multi-pass membrane protein</topology>
    </subcellularLocation>
</comment>
<name>A0ABW1IG51_9PSEU</name>
<dbReference type="PANTHER" id="PTHR43357">
    <property type="entry name" value="INNER MEMBRANE ABC TRANSPORTER PERMEASE PROTEIN YDCV"/>
    <property type="match status" value="1"/>
</dbReference>
<dbReference type="InterPro" id="IPR000515">
    <property type="entry name" value="MetI-like"/>
</dbReference>
<keyword evidence="6 8" id="KW-1133">Transmembrane helix</keyword>
<feature type="transmembrane region" description="Helical" evidence="8">
    <location>
        <begin position="454"/>
        <end position="474"/>
    </location>
</feature>
<feature type="transmembrane region" description="Helical" evidence="8">
    <location>
        <begin position="326"/>
        <end position="349"/>
    </location>
</feature>
<feature type="transmembrane region" description="Helical" evidence="8">
    <location>
        <begin position="502"/>
        <end position="524"/>
    </location>
</feature>
<organism evidence="11 12">
    <name type="scientific">Pseudonocardia lutea</name>
    <dbReference type="NCBI Taxonomy" id="2172015"/>
    <lineage>
        <taxon>Bacteria</taxon>
        <taxon>Bacillati</taxon>
        <taxon>Actinomycetota</taxon>
        <taxon>Actinomycetes</taxon>
        <taxon>Pseudonocardiales</taxon>
        <taxon>Pseudonocardiaceae</taxon>
        <taxon>Pseudonocardia</taxon>
    </lineage>
</organism>
<evidence type="ECO:0000256" key="1">
    <source>
        <dbReference type="ARBA" id="ARBA00004429"/>
    </source>
</evidence>
<feature type="transmembrane region" description="Helical" evidence="8">
    <location>
        <begin position="33"/>
        <end position="59"/>
    </location>
</feature>
<feature type="region of interest" description="Disordered" evidence="9">
    <location>
        <begin position="1"/>
        <end position="23"/>
    </location>
</feature>
<feature type="transmembrane region" description="Helical" evidence="8">
    <location>
        <begin position="279"/>
        <end position="296"/>
    </location>
</feature>
<dbReference type="Gene3D" id="1.10.3720.10">
    <property type="entry name" value="MetI-like"/>
    <property type="match status" value="2"/>
</dbReference>
<dbReference type="SUPFAM" id="SSF161098">
    <property type="entry name" value="MetI-like"/>
    <property type="match status" value="2"/>
</dbReference>
<keyword evidence="7 8" id="KW-0472">Membrane</keyword>
<gene>
    <name evidence="11" type="ORF">ACFQH9_30415</name>
</gene>
<sequence>MTVVASRRPRAAEERPAGTGRARPRRRRGWRRWILSGPLLVVLAILILVPAGFVVVAAFTTDSPRPGASLGAFTWSNFAILGDPDFTGGLLNSVLIAVFGTALALVIGGGLAFLAARSNVPARRFVFLVGIAPLVLPSYVGALAWAMLGSPQAGLLNIALRDLGLPPVVDLYGLGGMVFVLALFYAPYPFLMIHSSLSLMNPELEDAASIHGASVRKMLSGVTFPLAMPAVLGSGLLVFILMLENFPVAQVLATPGGVVTLPTFLFQLMTASPARGNEASAIALALVAIVATVTLLQRRALAKRSFTTVTGKGVRARRVSLGRGRVICFVLVCAYFALSVVLPLLALLLTSIRRSPYMDSFADLLRPNAVRFDAYGAVLQSKLFATVTLNSVVVSVVAAVAGTILAFLVAYTAYRTKARGGGLLEGISMMPIAIPAIVLGIGLLWTWIQSPIPLYGTLGVLMIAFVAAQMPQGLRSMASAIRSTDPDLEDSAVIHGAPRRRAVAVVTLPLMRVALSSTLLLLLMLSMRELTVPLFLYTSNTQILSITIFDQFENGGALQQAAVLSVVYVLIMFVLSYLPRRFGGTTDV</sequence>
<evidence type="ECO:0000256" key="3">
    <source>
        <dbReference type="ARBA" id="ARBA00022475"/>
    </source>
</evidence>
<keyword evidence="3" id="KW-1003">Cell membrane</keyword>
<keyword evidence="4" id="KW-0997">Cell inner membrane</keyword>
<proteinExistence type="inferred from homology"/>
<accession>A0ABW1IG51</accession>
<feature type="transmembrane region" description="Helical" evidence="8">
    <location>
        <begin position="126"/>
        <end position="148"/>
    </location>
</feature>
<feature type="transmembrane region" description="Helical" evidence="8">
    <location>
        <begin position="426"/>
        <end position="448"/>
    </location>
</feature>
<feature type="transmembrane region" description="Helical" evidence="8">
    <location>
        <begin position="168"/>
        <end position="191"/>
    </location>
</feature>
<comment type="caution">
    <text evidence="11">The sequence shown here is derived from an EMBL/GenBank/DDBJ whole genome shotgun (WGS) entry which is preliminary data.</text>
</comment>